<dbReference type="InterPro" id="IPR050613">
    <property type="entry name" value="Sec_Metabolite_Reg"/>
</dbReference>
<dbReference type="OMA" id="IFDSVCW"/>
<dbReference type="GO" id="GO:0003677">
    <property type="term" value="F:DNA binding"/>
    <property type="evidence" value="ECO:0007669"/>
    <property type="project" value="UniProtKB-KW"/>
</dbReference>
<dbReference type="EMBL" id="DS990639">
    <property type="protein sequence ID" value="EGC45407.1"/>
    <property type="molecule type" value="Genomic_DNA"/>
</dbReference>
<gene>
    <name evidence="12" type="ORF">HCEG_04622</name>
</gene>
<dbReference type="InterPro" id="IPR007219">
    <property type="entry name" value="XnlR_reg_dom"/>
</dbReference>
<evidence type="ECO:0000256" key="8">
    <source>
        <dbReference type="ARBA" id="ARBA00031692"/>
    </source>
</evidence>
<comment type="subcellular location">
    <subcellularLocation>
        <location evidence="1">Nucleus</location>
    </subcellularLocation>
</comment>
<feature type="region of interest" description="Disordered" evidence="10">
    <location>
        <begin position="44"/>
        <end position="87"/>
    </location>
</feature>
<evidence type="ECO:0000256" key="2">
    <source>
        <dbReference type="ARBA" id="ARBA00018346"/>
    </source>
</evidence>
<dbReference type="GO" id="GO:0006351">
    <property type="term" value="P:DNA-templated transcription"/>
    <property type="evidence" value="ECO:0007669"/>
    <property type="project" value="InterPro"/>
</dbReference>
<sequence length="674" mass="76084">MQQERKRRIQACYPCYTRKQKCNRQYPCNHCSRRRRAEGCIYTGGTAPGREDQVQKLPQGASHSKNMPTRHEHEHEHEPNGSSSSRHSALAKSFGYFEDSNSNTMALLRNLELPDEDETELIDPSSRSIWGTIQHEVGRMPDRQIVDFLVQYFVSELNWMKQVIHSPSFLADYQQWWAKWDNPMAVSDVEFATLIVRICCYATQFLPSPSHIVDQIYGRSLADIRGTCCDIGENLAKACEMLDGKGSLFRVQHLLFAALKLSCEGGTAPFWEGVASASRAAQKAGIHREATNCRRLPPLLQENGAQELEKEARRRTFCSLYALDSHLARQLDRIPFLPDNSVVEILPRLRLIADIGDSPSDIDGSAPDIFTERLMEVQLARFCRSLNLKQNSKYDPTESEHRYERLCAEYLPSVHAAFAVDKPDMTWDEALPKLPMQRQLFYIAIFDSVCWNFRPLLLLKPNDVASLPPYKRVLLQSQKLRLGLAALKELEAVTALHLMFGGSYTRFGAIIFNTFEAAVLLLCLCTHADFPFDQGDENTDILGMKVKLSRKRAMQAAELAINRLQMLAEFNDMAASGARVAAQLFARAFWAKQSANPNSDSRAVSDTPSLWAPLDSATMESIDDDIPGQWQSLGQKDFVLTPEMFLSMVQQNTPSPNGQEAPIEIPLLWGNFGL</sequence>
<dbReference type="CDD" id="cd00067">
    <property type="entry name" value="GAL4"/>
    <property type="match status" value="1"/>
</dbReference>
<keyword evidence="6" id="KW-0804">Transcription</keyword>
<proteinExistence type="predicted"/>
<evidence type="ECO:0000256" key="4">
    <source>
        <dbReference type="ARBA" id="ARBA00023015"/>
    </source>
</evidence>
<organism evidence="13">
    <name type="scientific">Ajellomyces capsulatus (strain H88)</name>
    <name type="common">Darling's disease fungus</name>
    <name type="synonym">Histoplasma capsulatum</name>
    <dbReference type="NCBI Taxonomy" id="544711"/>
    <lineage>
        <taxon>Eukaryota</taxon>
        <taxon>Fungi</taxon>
        <taxon>Dikarya</taxon>
        <taxon>Ascomycota</taxon>
        <taxon>Pezizomycotina</taxon>
        <taxon>Eurotiomycetes</taxon>
        <taxon>Eurotiomycetidae</taxon>
        <taxon>Onygenales</taxon>
        <taxon>Ajellomycetaceae</taxon>
        <taxon>Histoplasma</taxon>
    </lineage>
</organism>
<dbReference type="CDD" id="cd12148">
    <property type="entry name" value="fungal_TF_MHR"/>
    <property type="match status" value="1"/>
</dbReference>
<evidence type="ECO:0000256" key="6">
    <source>
        <dbReference type="ARBA" id="ARBA00023163"/>
    </source>
</evidence>
<dbReference type="GO" id="GO:0005634">
    <property type="term" value="C:nucleus"/>
    <property type="evidence" value="ECO:0007669"/>
    <property type="project" value="UniProtKB-SubCell"/>
</dbReference>
<evidence type="ECO:0000313" key="13">
    <source>
        <dbReference type="Proteomes" id="UP000008142"/>
    </source>
</evidence>
<dbReference type="InterPro" id="IPR001138">
    <property type="entry name" value="Zn2Cys6_DnaBD"/>
</dbReference>
<accession>F0UHJ6</accession>
<evidence type="ECO:0000259" key="11">
    <source>
        <dbReference type="PROSITE" id="PS50048"/>
    </source>
</evidence>
<keyword evidence="4" id="KW-0805">Transcription regulation</keyword>
<dbReference type="VEuPathDB" id="FungiDB:I7I53_06160"/>
<evidence type="ECO:0000256" key="1">
    <source>
        <dbReference type="ARBA" id="ARBA00004123"/>
    </source>
</evidence>
<dbReference type="STRING" id="544711.F0UHJ6"/>
<feature type="domain" description="Zn(2)-C6 fungal-type" evidence="11">
    <location>
        <begin position="11"/>
        <end position="42"/>
    </location>
</feature>
<dbReference type="PANTHER" id="PTHR31001">
    <property type="entry name" value="UNCHARACTERIZED TRANSCRIPTIONAL REGULATORY PROTEIN"/>
    <property type="match status" value="1"/>
</dbReference>
<evidence type="ECO:0000256" key="7">
    <source>
        <dbReference type="ARBA" id="ARBA00023242"/>
    </source>
</evidence>
<dbReference type="HOGENOM" id="CLU_022665_0_0_1"/>
<evidence type="ECO:0000256" key="5">
    <source>
        <dbReference type="ARBA" id="ARBA00023125"/>
    </source>
</evidence>
<evidence type="ECO:0000256" key="10">
    <source>
        <dbReference type="SAM" id="MobiDB-lite"/>
    </source>
</evidence>
<keyword evidence="3" id="KW-0479">Metal-binding</keyword>
<dbReference type="Proteomes" id="UP000008142">
    <property type="component" value="Unassembled WGS sequence"/>
</dbReference>
<evidence type="ECO:0000313" key="12">
    <source>
        <dbReference type="EMBL" id="EGC45407.1"/>
    </source>
</evidence>
<dbReference type="GO" id="GO:0000981">
    <property type="term" value="F:DNA-binding transcription factor activity, RNA polymerase II-specific"/>
    <property type="evidence" value="ECO:0007669"/>
    <property type="project" value="InterPro"/>
</dbReference>
<reference evidence="13" key="1">
    <citation type="submission" date="2008-07" db="EMBL/GenBank/DDBJ databases">
        <title>Annotation of Ajellomyces capsulatus strain H88.</title>
        <authorList>
            <person name="Champion M."/>
            <person name="Cuomo C."/>
            <person name="Ma L.-J."/>
            <person name="Henn M.R."/>
            <person name="Sil A."/>
            <person name="Goldman B."/>
            <person name="Young S.K."/>
            <person name="Kodira C.D."/>
            <person name="Zeng Q."/>
            <person name="Koehrsen M."/>
            <person name="Alvarado L."/>
            <person name="Berlin A."/>
            <person name="Borenstein D."/>
            <person name="Chen Z."/>
            <person name="Engels R."/>
            <person name="Freedman E."/>
            <person name="Gellesch M."/>
            <person name="Goldberg J."/>
            <person name="Griggs A."/>
            <person name="Gujja S."/>
            <person name="Heiman D."/>
            <person name="Hepburn T."/>
            <person name="Howarth C."/>
            <person name="Jen D."/>
            <person name="Larson L."/>
            <person name="Lewis B."/>
            <person name="Mehta T."/>
            <person name="Park D."/>
            <person name="Pearson M."/>
            <person name="Roberts A."/>
            <person name="Saif S."/>
            <person name="Shea T."/>
            <person name="Shenoy N."/>
            <person name="Sisk P."/>
            <person name="Stolte C."/>
            <person name="Sykes S."/>
            <person name="Walk T."/>
            <person name="White J."/>
            <person name="Yandava C."/>
            <person name="Klein B."/>
            <person name="McEwen J.G."/>
            <person name="Puccia R."/>
            <person name="Goldman G.H."/>
            <person name="Felipe M.S."/>
            <person name="Nino-Vega G."/>
            <person name="San-Blas G."/>
            <person name="Taylor J."/>
            <person name="Mendoza L."/>
            <person name="Galagan J."/>
            <person name="Nusbaum C."/>
            <person name="Birren B."/>
        </authorList>
    </citation>
    <scope>NUCLEOTIDE SEQUENCE [LARGE SCALE GENOMIC DNA]</scope>
    <source>
        <strain evidence="13">H88</strain>
    </source>
</reference>
<dbReference type="OrthoDB" id="5344325at2759"/>
<dbReference type="GO" id="GO:0008270">
    <property type="term" value="F:zinc ion binding"/>
    <property type="evidence" value="ECO:0007669"/>
    <property type="project" value="InterPro"/>
</dbReference>
<dbReference type="PROSITE" id="PS50048">
    <property type="entry name" value="ZN2_CY6_FUNGAL_2"/>
    <property type="match status" value="1"/>
</dbReference>
<comment type="function">
    <text evidence="9">Transcription factor that specifically regulates the neosartoricin B biosynthesis gene cluster.</text>
</comment>
<protein>
    <recommendedName>
        <fullName evidence="2">C6 finger domain transcription factor nscR</fullName>
    </recommendedName>
    <alternativeName>
        <fullName evidence="8">Neosartiricin B biosynthesis protein R</fullName>
    </alternativeName>
</protein>
<dbReference type="InterPro" id="IPR036864">
    <property type="entry name" value="Zn2-C6_fun-type_DNA-bd_sf"/>
</dbReference>
<dbReference type="Pfam" id="PF04082">
    <property type="entry name" value="Fungal_trans"/>
    <property type="match status" value="1"/>
</dbReference>
<dbReference type="PANTHER" id="PTHR31001:SF87">
    <property type="entry name" value="COL-21"/>
    <property type="match status" value="1"/>
</dbReference>
<dbReference type="AlphaFoldDB" id="F0UHJ6"/>
<evidence type="ECO:0000256" key="3">
    <source>
        <dbReference type="ARBA" id="ARBA00022723"/>
    </source>
</evidence>
<dbReference type="Gene3D" id="4.10.240.10">
    <property type="entry name" value="Zn(2)-C6 fungal-type DNA-binding domain"/>
    <property type="match status" value="1"/>
</dbReference>
<dbReference type="SUPFAM" id="SSF57701">
    <property type="entry name" value="Zn2/Cys6 DNA-binding domain"/>
    <property type="match status" value="1"/>
</dbReference>
<name>F0UHJ6_AJEC8</name>
<keyword evidence="5" id="KW-0238">DNA-binding</keyword>
<keyword evidence="7" id="KW-0539">Nucleus</keyword>
<feature type="compositionally biased region" description="Basic and acidic residues" evidence="10">
    <location>
        <begin position="69"/>
        <end position="79"/>
    </location>
</feature>
<evidence type="ECO:0000256" key="9">
    <source>
        <dbReference type="ARBA" id="ARBA00045154"/>
    </source>
</evidence>